<gene>
    <name evidence="1" type="ordered locus">Acin_2466</name>
</gene>
<dbReference type="GeneID" id="92879633"/>
<name>G4Q8E8_ACIIR</name>
<accession>G4Q8E8</accession>
<dbReference type="HOGENOM" id="CLU_2366478_0_0_9"/>
<dbReference type="RefSeq" id="WP_009014988.1">
    <property type="nucleotide sequence ID" value="NC_016077.1"/>
</dbReference>
<keyword evidence="2" id="KW-1185">Reference proteome</keyword>
<dbReference type="PATRIC" id="fig|568816.4.peg.2393"/>
<sequence>MGKFPLYVRKHPYFPMEMPITLSVDKKAGFSAFSTGKKKKTGLIHSYPQLLTVIPRSLWKTFKPCPRGQIEIDKVGITVEKGWALWKKEDLYTAF</sequence>
<dbReference type="InParanoid" id="G4Q8E8"/>
<evidence type="ECO:0000313" key="2">
    <source>
        <dbReference type="Proteomes" id="UP000007093"/>
    </source>
</evidence>
<organism evidence="1 2">
    <name type="scientific">Acidaminococcus intestini (strain RyC-MR95)</name>
    <dbReference type="NCBI Taxonomy" id="568816"/>
    <lineage>
        <taxon>Bacteria</taxon>
        <taxon>Bacillati</taxon>
        <taxon>Bacillota</taxon>
        <taxon>Negativicutes</taxon>
        <taxon>Acidaminococcales</taxon>
        <taxon>Acidaminococcaceae</taxon>
        <taxon>Acidaminococcus</taxon>
    </lineage>
</organism>
<dbReference type="Proteomes" id="UP000007093">
    <property type="component" value="Chromosome"/>
</dbReference>
<dbReference type="EMBL" id="CP003058">
    <property type="protein sequence ID" value="AEQ23658.1"/>
    <property type="molecule type" value="Genomic_DNA"/>
</dbReference>
<dbReference type="STRING" id="568816.Acin_2466"/>
<proteinExistence type="predicted"/>
<dbReference type="AlphaFoldDB" id="G4Q8E8"/>
<protein>
    <submittedName>
        <fullName evidence="1">Uncharacterized protein</fullName>
    </submittedName>
</protein>
<reference evidence="1 2" key="1">
    <citation type="journal article" date="2011" name="J. Bacteriol.">
        <title>Complete genome sequence of Acidaminococcus intestini RYC-MR95, a Gram-negative bacterium from the phylum Firmicutes.</title>
        <authorList>
            <person name="D'Auria G."/>
            <person name="Galan J.C."/>
            <person name="Rodriguez-Alcayna M."/>
            <person name="Moya A."/>
            <person name="Baquero F."/>
            <person name="Latorre A."/>
        </authorList>
    </citation>
    <scope>NUCLEOTIDE SEQUENCE [LARGE SCALE GENOMIC DNA]</scope>
    <source>
        <strain evidence="1 2">RyC-MR95</strain>
    </source>
</reference>
<dbReference type="KEGG" id="ain:Acin_2466"/>
<evidence type="ECO:0000313" key="1">
    <source>
        <dbReference type="EMBL" id="AEQ23658.1"/>
    </source>
</evidence>